<sequence length="100" mass="11561">MLLQKTNEIDQKMYLKIRCVPKKAKAEKKTQSTKTPWLGLETSKVMQKLNVEQKRQRCTKRVIVGIEVNPKFQNGIKNQKPRQDVPDIITDPEVEGSNLL</sequence>
<reference evidence="2" key="1">
    <citation type="journal article" date="2019" name="bioRxiv">
        <title>The Genome of the Zebra Mussel, Dreissena polymorpha: A Resource for Invasive Species Research.</title>
        <authorList>
            <person name="McCartney M.A."/>
            <person name="Auch B."/>
            <person name="Kono T."/>
            <person name="Mallez S."/>
            <person name="Zhang Y."/>
            <person name="Obille A."/>
            <person name="Becker A."/>
            <person name="Abrahante J.E."/>
            <person name="Garbe J."/>
            <person name="Badalamenti J.P."/>
            <person name="Herman A."/>
            <person name="Mangelson H."/>
            <person name="Liachko I."/>
            <person name="Sullivan S."/>
            <person name="Sone E.D."/>
            <person name="Koren S."/>
            <person name="Silverstein K.A.T."/>
            <person name="Beckman K.B."/>
            <person name="Gohl D.M."/>
        </authorList>
    </citation>
    <scope>NUCLEOTIDE SEQUENCE</scope>
    <source>
        <strain evidence="2">Duluth1</strain>
        <tissue evidence="2">Whole animal</tissue>
    </source>
</reference>
<evidence type="ECO:0000313" key="3">
    <source>
        <dbReference type="Proteomes" id="UP000828390"/>
    </source>
</evidence>
<keyword evidence="3" id="KW-1185">Reference proteome</keyword>
<dbReference type="AlphaFoldDB" id="A0A9D4M6G2"/>
<feature type="region of interest" description="Disordered" evidence="1">
    <location>
        <begin position="74"/>
        <end position="100"/>
    </location>
</feature>
<evidence type="ECO:0000256" key="1">
    <source>
        <dbReference type="SAM" id="MobiDB-lite"/>
    </source>
</evidence>
<evidence type="ECO:0000313" key="2">
    <source>
        <dbReference type="EMBL" id="KAH3870471.1"/>
    </source>
</evidence>
<accession>A0A9D4M6G2</accession>
<name>A0A9D4M6G2_DREPO</name>
<comment type="caution">
    <text evidence="2">The sequence shown here is derived from an EMBL/GenBank/DDBJ whole genome shotgun (WGS) entry which is preliminary data.</text>
</comment>
<protein>
    <submittedName>
        <fullName evidence="2">Uncharacterized protein</fullName>
    </submittedName>
</protein>
<dbReference type="EMBL" id="JAIWYP010000002">
    <property type="protein sequence ID" value="KAH3870471.1"/>
    <property type="molecule type" value="Genomic_DNA"/>
</dbReference>
<proteinExistence type="predicted"/>
<reference evidence="2" key="2">
    <citation type="submission" date="2020-11" db="EMBL/GenBank/DDBJ databases">
        <authorList>
            <person name="McCartney M.A."/>
            <person name="Auch B."/>
            <person name="Kono T."/>
            <person name="Mallez S."/>
            <person name="Becker A."/>
            <person name="Gohl D.M."/>
            <person name="Silverstein K.A.T."/>
            <person name="Koren S."/>
            <person name="Bechman K.B."/>
            <person name="Herman A."/>
            <person name="Abrahante J.E."/>
            <person name="Garbe J."/>
        </authorList>
    </citation>
    <scope>NUCLEOTIDE SEQUENCE</scope>
    <source>
        <strain evidence="2">Duluth1</strain>
        <tissue evidence="2">Whole animal</tissue>
    </source>
</reference>
<dbReference type="Proteomes" id="UP000828390">
    <property type="component" value="Unassembled WGS sequence"/>
</dbReference>
<organism evidence="2 3">
    <name type="scientific">Dreissena polymorpha</name>
    <name type="common">Zebra mussel</name>
    <name type="synonym">Mytilus polymorpha</name>
    <dbReference type="NCBI Taxonomy" id="45954"/>
    <lineage>
        <taxon>Eukaryota</taxon>
        <taxon>Metazoa</taxon>
        <taxon>Spiralia</taxon>
        <taxon>Lophotrochozoa</taxon>
        <taxon>Mollusca</taxon>
        <taxon>Bivalvia</taxon>
        <taxon>Autobranchia</taxon>
        <taxon>Heteroconchia</taxon>
        <taxon>Euheterodonta</taxon>
        <taxon>Imparidentia</taxon>
        <taxon>Neoheterodontei</taxon>
        <taxon>Myida</taxon>
        <taxon>Dreissenoidea</taxon>
        <taxon>Dreissenidae</taxon>
        <taxon>Dreissena</taxon>
    </lineage>
</organism>
<gene>
    <name evidence="2" type="ORF">DPMN_033659</name>
</gene>